<keyword evidence="5" id="KW-1185">Reference proteome</keyword>
<dbReference type="Proteomes" id="UP001595987">
    <property type="component" value="Unassembled WGS sequence"/>
</dbReference>
<protein>
    <submittedName>
        <fullName evidence="4">Transporter substrate-binding domain-containing protein</fullName>
    </submittedName>
</protein>
<evidence type="ECO:0000313" key="5">
    <source>
        <dbReference type="Proteomes" id="UP001595987"/>
    </source>
</evidence>
<comment type="caution">
    <text evidence="4">The sequence shown here is derived from an EMBL/GenBank/DDBJ whole genome shotgun (WGS) entry which is preliminary data.</text>
</comment>
<dbReference type="EMBL" id="JBHSGD010000004">
    <property type="protein sequence ID" value="MFC4651921.1"/>
    <property type="molecule type" value="Genomic_DNA"/>
</dbReference>
<dbReference type="Gene3D" id="3.40.190.10">
    <property type="entry name" value="Periplasmic binding protein-like II"/>
    <property type="match status" value="2"/>
</dbReference>
<evidence type="ECO:0000313" key="4">
    <source>
        <dbReference type="EMBL" id="MFC4651921.1"/>
    </source>
</evidence>
<evidence type="ECO:0000256" key="2">
    <source>
        <dbReference type="SAM" id="SignalP"/>
    </source>
</evidence>
<gene>
    <name evidence="4" type="ORF">ACFO26_03285</name>
</gene>
<evidence type="ECO:0000256" key="1">
    <source>
        <dbReference type="ARBA" id="ARBA00022729"/>
    </source>
</evidence>
<dbReference type="Pfam" id="PF00497">
    <property type="entry name" value="SBP_bac_3"/>
    <property type="match status" value="1"/>
</dbReference>
<feature type="domain" description="Solute-binding protein family 3/N-terminal" evidence="3">
    <location>
        <begin position="39"/>
        <end position="271"/>
    </location>
</feature>
<name>A0ABV9JBY0_9LACT</name>
<feature type="signal peptide" evidence="2">
    <location>
        <begin position="1"/>
        <end position="32"/>
    </location>
</feature>
<reference evidence="5" key="1">
    <citation type="journal article" date="2019" name="Int. J. Syst. Evol. Microbiol.">
        <title>The Global Catalogue of Microorganisms (GCM) 10K type strain sequencing project: providing services to taxonomists for standard genome sequencing and annotation.</title>
        <authorList>
            <consortium name="The Broad Institute Genomics Platform"/>
            <consortium name="The Broad Institute Genome Sequencing Center for Infectious Disease"/>
            <person name="Wu L."/>
            <person name="Ma J."/>
        </authorList>
    </citation>
    <scope>NUCLEOTIDE SEQUENCE [LARGE SCALE GENOMIC DNA]</scope>
    <source>
        <strain evidence="5">CCUG 63287</strain>
    </source>
</reference>
<sequence length="282" mass="31378">MNKNIKKIVSLSTLALASATVLSLANTQTAQASTKKPKTITVAISSDSNPYEYMKDGKLTGFEYDILHKADKDLKQYKFKYQVYDDSALLSALDGGRAQIAANNFGKTKARAEKYLFSYPTAEGINAIFSSKKEDITKITQLAGKKTEIPTGTNYGDILTTWNEKHPSKKITVTYSQRALADRLEGISSGQLDFLFASKSAAENLVKTHAITGVVDHIPTDLNKYPSFKTYEYFVLDNSQTKLQKALNKEVKKFAKDGYLKKLSEKYFGDNQVPEASQFKTK</sequence>
<keyword evidence="1 2" id="KW-0732">Signal</keyword>
<proteinExistence type="predicted"/>
<evidence type="ECO:0000259" key="3">
    <source>
        <dbReference type="SMART" id="SM00062"/>
    </source>
</evidence>
<feature type="chain" id="PRO_5046595699" evidence="2">
    <location>
        <begin position="33"/>
        <end position="282"/>
    </location>
</feature>
<accession>A0ABV9JBY0</accession>
<dbReference type="PANTHER" id="PTHR35936">
    <property type="entry name" value="MEMBRANE-BOUND LYTIC MUREIN TRANSGLYCOSYLASE F"/>
    <property type="match status" value="1"/>
</dbReference>
<dbReference type="SMART" id="SM00062">
    <property type="entry name" value="PBPb"/>
    <property type="match status" value="1"/>
</dbReference>
<dbReference type="SUPFAM" id="SSF53850">
    <property type="entry name" value="Periplasmic binding protein-like II"/>
    <property type="match status" value="1"/>
</dbReference>
<dbReference type="PANTHER" id="PTHR35936:SF19">
    <property type="entry name" value="AMINO-ACID-BINDING PROTEIN YXEM-RELATED"/>
    <property type="match status" value="1"/>
</dbReference>
<dbReference type="RefSeq" id="WP_213533748.1">
    <property type="nucleotide sequence ID" value="NZ_BOVQ01000002.1"/>
</dbReference>
<organism evidence="4 5">
    <name type="scientific">Lactococcus nasutitermitis</name>
    <dbReference type="NCBI Taxonomy" id="1652957"/>
    <lineage>
        <taxon>Bacteria</taxon>
        <taxon>Bacillati</taxon>
        <taxon>Bacillota</taxon>
        <taxon>Bacilli</taxon>
        <taxon>Lactobacillales</taxon>
        <taxon>Streptococcaceae</taxon>
        <taxon>Lactococcus</taxon>
    </lineage>
</organism>
<dbReference type="InterPro" id="IPR001638">
    <property type="entry name" value="Solute-binding_3/MltF_N"/>
</dbReference>